<reference evidence="2 3" key="1">
    <citation type="submission" date="2018-08" db="EMBL/GenBank/DDBJ databases">
        <title>Genomic Encyclopedia of Type Strains, Phase IV (KMG-IV): sequencing the most valuable type-strain genomes for metagenomic binning, comparative biology and taxonomic classification.</title>
        <authorList>
            <person name="Goeker M."/>
        </authorList>
    </citation>
    <scope>NUCLEOTIDE SEQUENCE [LARGE SCALE GENOMIC DNA]</scope>
    <source>
        <strain evidence="2 3">DSM 18841</strain>
    </source>
</reference>
<evidence type="ECO:0008006" key="4">
    <source>
        <dbReference type="Google" id="ProtNLM"/>
    </source>
</evidence>
<evidence type="ECO:0000313" key="2">
    <source>
        <dbReference type="EMBL" id="REH56166.1"/>
    </source>
</evidence>
<keyword evidence="3" id="KW-1185">Reference proteome</keyword>
<protein>
    <recommendedName>
        <fullName evidence="4">Outer membrane lipoprotein-sorting protein</fullName>
    </recommendedName>
</protein>
<name>A0A3E0IBP5_9FLAO</name>
<proteinExistence type="predicted"/>
<feature type="chain" id="PRO_5017640383" description="Outer membrane lipoprotein-sorting protein" evidence="1">
    <location>
        <begin position="19"/>
        <end position="232"/>
    </location>
</feature>
<evidence type="ECO:0000313" key="3">
    <source>
        <dbReference type="Proteomes" id="UP000256884"/>
    </source>
</evidence>
<gene>
    <name evidence="2" type="ORF">C7448_101199</name>
</gene>
<accession>A0A3E0IBP5</accession>
<dbReference type="AlphaFoldDB" id="A0A3E0IBP5"/>
<dbReference type="Proteomes" id="UP000256884">
    <property type="component" value="Unassembled WGS sequence"/>
</dbReference>
<evidence type="ECO:0000256" key="1">
    <source>
        <dbReference type="SAM" id="SignalP"/>
    </source>
</evidence>
<organism evidence="2 3">
    <name type="scientific">Tenacibaculum gallaicum</name>
    <dbReference type="NCBI Taxonomy" id="561505"/>
    <lineage>
        <taxon>Bacteria</taxon>
        <taxon>Pseudomonadati</taxon>
        <taxon>Bacteroidota</taxon>
        <taxon>Flavobacteriia</taxon>
        <taxon>Flavobacteriales</taxon>
        <taxon>Flavobacteriaceae</taxon>
        <taxon>Tenacibaculum</taxon>
    </lineage>
</organism>
<dbReference type="EMBL" id="QUNS01000001">
    <property type="protein sequence ID" value="REH56166.1"/>
    <property type="molecule type" value="Genomic_DNA"/>
</dbReference>
<sequence length="232" mass="27695">MRSKLLVLILFVVSLVQAQKKSSQLPESNRYFVFKKSIEISQEGLSNFKQKQDSLIDSEYQLEEKDSLMNKKLKSLNLTKIFEKTGDVEIHVEYRNDSIWRFKKQKNEMIGGYFMILKEKGILHYYDKTKQHLYNKYNLFNKKYEYEVIRDLKNRRRIHGLDCFFIKLIRKDPEGNLGNTIYEMYVTNEIKLPLHSVLNINKYMENTFPVEVKIFENKLSGVVETIRLVQTN</sequence>
<comment type="caution">
    <text evidence="2">The sequence shown here is derived from an EMBL/GenBank/DDBJ whole genome shotgun (WGS) entry which is preliminary data.</text>
</comment>
<feature type="signal peptide" evidence="1">
    <location>
        <begin position="1"/>
        <end position="18"/>
    </location>
</feature>
<keyword evidence="1" id="KW-0732">Signal</keyword>